<evidence type="ECO:0000313" key="4">
    <source>
        <dbReference type="EMBL" id="VEU40445.1"/>
    </source>
</evidence>
<dbReference type="InterPro" id="IPR005225">
    <property type="entry name" value="Small_GTP-bd"/>
</dbReference>
<feature type="compositionally biased region" description="Basic and acidic residues" evidence="3">
    <location>
        <begin position="637"/>
        <end position="648"/>
    </location>
</feature>
<dbReference type="PANTHER" id="PTHR16193:SF0">
    <property type="entry name" value="TETRATRICOPEPTIDE REPEAT PROTEIN 27"/>
    <property type="match status" value="1"/>
</dbReference>
<gene>
    <name evidence="4" type="ORF">PSNMU_V1.4_AUG-EV-PASAV3_0073440</name>
</gene>
<dbReference type="OrthoDB" id="25818at2759"/>
<dbReference type="InterPro" id="IPR027417">
    <property type="entry name" value="P-loop_NTPase"/>
</dbReference>
<accession>A0A448ZEK4</accession>
<evidence type="ECO:0000256" key="3">
    <source>
        <dbReference type="SAM" id="MobiDB-lite"/>
    </source>
</evidence>
<keyword evidence="2" id="KW-0802">TPR repeat</keyword>
<dbReference type="SMART" id="SM00173">
    <property type="entry name" value="RAS"/>
    <property type="match status" value="1"/>
</dbReference>
<dbReference type="Gene3D" id="3.40.50.300">
    <property type="entry name" value="P-loop containing nucleotide triphosphate hydrolases"/>
    <property type="match status" value="1"/>
</dbReference>
<dbReference type="PRINTS" id="PR00449">
    <property type="entry name" value="RASTRNSFRMNG"/>
</dbReference>
<evidence type="ECO:0000256" key="1">
    <source>
        <dbReference type="ARBA" id="ARBA00022737"/>
    </source>
</evidence>
<dbReference type="PROSITE" id="PS51420">
    <property type="entry name" value="RHO"/>
    <property type="match status" value="1"/>
</dbReference>
<keyword evidence="1" id="KW-0677">Repeat</keyword>
<feature type="region of interest" description="Disordered" evidence="3">
    <location>
        <begin position="611"/>
        <end position="648"/>
    </location>
</feature>
<dbReference type="PROSITE" id="PS51419">
    <property type="entry name" value="RAB"/>
    <property type="match status" value="1"/>
</dbReference>
<protein>
    <submittedName>
        <fullName evidence="4">Uncharacterized protein</fullName>
    </submittedName>
</protein>
<evidence type="ECO:0000256" key="2">
    <source>
        <dbReference type="ARBA" id="ARBA00022803"/>
    </source>
</evidence>
<dbReference type="PANTHER" id="PTHR16193">
    <property type="entry name" value="TETRATRICOPEPTIDE REPEAT PROTEIN 27"/>
    <property type="match status" value="1"/>
</dbReference>
<dbReference type="InterPro" id="IPR001806">
    <property type="entry name" value="Small_GTPase"/>
</dbReference>
<evidence type="ECO:0000313" key="5">
    <source>
        <dbReference type="Proteomes" id="UP000291116"/>
    </source>
</evidence>
<dbReference type="InterPro" id="IPR044244">
    <property type="entry name" value="TTC27/Emw1"/>
</dbReference>
<dbReference type="AlphaFoldDB" id="A0A448ZEK4"/>
<reference evidence="4 5" key="1">
    <citation type="submission" date="2019-01" db="EMBL/GenBank/DDBJ databases">
        <authorList>
            <person name="Ferrante I. M."/>
        </authorList>
    </citation>
    <scope>NUCLEOTIDE SEQUENCE [LARGE SCALE GENOMIC DNA]</scope>
    <source>
        <strain evidence="4 5">B856</strain>
    </source>
</reference>
<dbReference type="GO" id="GO:0003924">
    <property type="term" value="F:GTPase activity"/>
    <property type="evidence" value="ECO:0007669"/>
    <property type="project" value="InterPro"/>
</dbReference>
<dbReference type="Pfam" id="PF00071">
    <property type="entry name" value="Ras"/>
    <property type="match status" value="1"/>
</dbReference>
<keyword evidence="5" id="KW-1185">Reference proteome</keyword>
<dbReference type="Proteomes" id="UP000291116">
    <property type="component" value="Unassembled WGS sequence"/>
</dbReference>
<organism evidence="4 5">
    <name type="scientific">Pseudo-nitzschia multistriata</name>
    <dbReference type="NCBI Taxonomy" id="183589"/>
    <lineage>
        <taxon>Eukaryota</taxon>
        <taxon>Sar</taxon>
        <taxon>Stramenopiles</taxon>
        <taxon>Ochrophyta</taxon>
        <taxon>Bacillariophyta</taxon>
        <taxon>Bacillariophyceae</taxon>
        <taxon>Bacillariophycidae</taxon>
        <taxon>Bacillariales</taxon>
        <taxon>Bacillariaceae</taxon>
        <taxon>Pseudo-nitzschia</taxon>
    </lineage>
</organism>
<name>A0A448ZEK4_9STRA</name>
<dbReference type="SUPFAM" id="SSF52540">
    <property type="entry name" value="P-loop containing nucleoside triphosphate hydrolases"/>
    <property type="match status" value="1"/>
</dbReference>
<dbReference type="NCBIfam" id="TIGR00231">
    <property type="entry name" value="small_GTP"/>
    <property type="match status" value="1"/>
</dbReference>
<dbReference type="SMART" id="SM00174">
    <property type="entry name" value="RHO"/>
    <property type="match status" value="1"/>
</dbReference>
<dbReference type="GO" id="GO:0005525">
    <property type="term" value="F:GTP binding"/>
    <property type="evidence" value="ECO:0007669"/>
    <property type="project" value="InterPro"/>
</dbReference>
<dbReference type="SMART" id="SM00175">
    <property type="entry name" value="RAB"/>
    <property type="match status" value="1"/>
</dbReference>
<dbReference type="EMBL" id="CAACVS010000280">
    <property type="protein sequence ID" value="VEU40445.1"/>
    <property type="molecule type" value="Genomic_DNA"/>
</dbReference>
<dbReference type="PROSITE" id="PS51421">
    <property type="entry name" value="RAS"/>
    <property type="match status" value="1"/>
</dbReference>
<proteinExistence type="predicted"/>
<sequence length="882" mass="98721">MSTSNSSNNPTEVHRKIAFLGFRAVGKSSIVNSYVTGTFSETYDPTIESTYNKTIRFRRVSFSTDIVDTAGMDEFSRLSRNASLGVHGYALVFSIASRQSFEMIEQVNGALLNSLGDLPDVPRVLVGTKKDLKDSRQVSTADAQKLADTWGVPYIECSGKTGEKVAEVFHMLMKEVEADDGLLNEPASLVEAKSDSDEDSECSGFGFAALDLTGVNFDDDNDNDESSTLNLSEEDYEALKLERKLLMAQEDTLIENLIDSATQTDEKGESTCPSSSSSQWKRLLQLADLVTDGKYVDALKSDSSRWLLSVEEVDDKNGGGNYDNFFWDRVQQKLMKLQTVSECVEAEIIGIAAFNLFLQLNYTGPSLEDIQVGSSNEKKSDPLEGINPHACFGSYLQSSDEQGEKANLGITNKRDTNYHNSVLSELSVNGMWPCQVAEVPYLLLLARSIFSNLVPVSTESISLPKSWMTNDVASYKSVFKGRSAPEHFISITSKLTAAPLWSARAIVAHERLLLGDEPSERLWNEIETIFDQRCLVDFDAEDQEKFSETKKLKSMIYLEYGLASHYFEHAKKGKRLFDLAKETSGLTVEMTGSEGKRTKYQSTSTAQMIVRASSAKTPSDSARVDPSEESPTESNETDTKSKRIEHNEESHLLENIKYEDENDNRVSELNVLDQSIILALCLDVKNTNPADGLTGEEMGAYLSRVLHHHDDWIIYSTALLERAWLEFEGNHTKERAILQMQALADQHTNRLTITQSTRKSVEESSPVQERLRNLHSIVYPPRWQMLADIADRYASLGIVTTAAEIFTDIEYWDEAVECYRRAGKDSKAEEIVKERLSMNETPRMWMALGDLTNDPTHYEKAIELSRGRFSMAYIASETGMLH</sequence>